<reference evidence="2 3" key="1">
    <citation type="submission" date="2020-04" db="EMBL/GenBank/DDBJ databases">
        <title>A Flavivirga sp. nov.</title>
        <authorList>
            <person name="Sun X."/>
        </authorList>
    </citation>
    <scope>NUCLEOTIDE SEQUENCE [LARGE SCALE GENOMIC DNA]</scope>
    <source>
        <strain evidence="2 3">Y03</strain>
    </source>
</reference>
<gene>
    <name evidence="2" type="ORF">HHX25_06480</name>
</gene>
<evidence type="ECO:0000313" key="3">
    <source>
        <dbReference type="Proteomes" id="UP000746690"/>
    </source>
</evidence>
<comment type="caution">
    <text evidence="2">The sequence shown here is derived from an EMBL/GenBank/DDBJ whole genome shotgun (WGS) entry which is preliminary data.</text>
</comment>
<dbReference type="SUPFAM" id="SSF48452">
    <property type="entry name" value="TPR-like"/>
    <property type="match status" value="1"/>
</dbReference>
<dbReference type="InterPro" id="IPR011990">
    <property type="entry name" value="TPR-like_helical_dom_sf"/>
</dbReference>
<dbReference type="Pfam" id="PF12741">
    <property type="entry name" value="SusD-like"/>
    <property type="match status" value="2"/>
</dbReference>
<dbReference type="RefSeq" id="WP_169671389.1">
    <property type="nucleotide sequence ID" value="NZ_JABBHF010000003.1"/>
</dbReference>
<dbReference type="Proteomes" id="UP000746690">
    <property type="component" value="Unassembled WGS sequence"/>
</dbReference>
<feature type="chain" id="PRO_5046285307" evidence="1">
    <location>
        <begin position="24"/>
        <end position="650"/>
    </location>
</feature>
<dbReference type="EMBL" id="JABBHF010000003">
    <property type="protein sequence ID" value="NMH87144.1"/>
    <property type="molecule type" value="Genomic_DNA"/>
</dbReference>
<feature type="signal peptide" evidence="1">
    <location>
        <begin position="1"/>
        <end position="23"/>
    </location>
</feature>
<keyword evidence="1" id="KW-0732">Signal</keyword>
<dbReference type="Gene3D" id="1.25.40.390">
    <property type="match status" value="2"/>
</dbReference>
<evidence type="ECO:0000256" key="1">
    <source>
        <dbReference type="SAM" id="SignalP"/>
    </source>
</evidence>
<dbReference type="PROSITE" id="PS51257">
    <property type="entry name" value="PROKAR_LIPOPROTEIN"/>
    <property type="match status" value="1"/>
</dbReference>
<sequence>MKKLKIKSERFFSLLLISFIVFSCSDFEEINTDPKAAGVEQIQVEYFINASMNGAQLNPHLAERAFELYWGSAGRMSKSSGLMTGNDNDGWSTDYFNASAKWQTDINTAISVAEQKIESGQIKEYTNNLLQVARIWRVYLMSEMTDTFGPTTIDGFKGVNPSFSSVKDVYYFLLAELKDATEALDESIDASTISSFDPSTYGYNFTKWKKYGNSLRMRLAMRLSEVDEVKARQEFEEAVSSEIIASNEDNFKVFEGPGWNDLSGVMSRPWWYHPITTTLNNLMIGLGGITTEEQFADKPDYHTASFEINDSIKDENYLGIKYTDHLPTKTNAPASEYWLDGLVNKIDPRAYKAYTIPNDPADGDRIFLRTLTGNPLQFHELLKTDGSGDVLETLDATVTWNSFPDGDWGVKGNFNSRLVWHPGALPCLDKKFRITDGSEARIFFAAWESHFLIAEAAVRGWNVPMSAKAAYEEGVAQNFDYWGATQYLATYLASEDYNRVGTSVSWDHTTEPPASYTMNFVDGYDGTPGTVDIEYPSNTIYEGGAVKNDLLTKIITQKYIAQTPWLPLEAWSDHRRLGLPFFENPVAEESLPNIPDLNDGNLNTNRPQFYPQRIRYYSGFSANNPSNYADAVNLLEGPDEILTSLWWAKK</sequence>
<keyword evidence="2" id="KW-0449">Lipoprotein</keyword>
<dbReference type="InterPro" id="IPR024302">
    <property type="entry name" value="SusD-like"/>
</dbReference>
<keyword evidence="3" id="KW-1185">Reference proteome</keyword>
<organism evidence="2 3">
    <name type="scientific">Flavivirga algicola</name>
    <dbReference type="NCBI Taxonomy" id="2729136"/>
    <lineage>
        <taxon>Bacteria</taxon>
        <taxon>Pseudomonadati</taxon>
        <taxon>Bacteroidota</taxon>
        <taxon>Flavobacteriia</taxon>
        <taxon>Flavobacteriales</taxon>
        <taxon>Flavobacteriaceae</taxon>
        <taxon>Flavivirga</taxon>
    </lineage>
</organism>
<protein>
    <submittedName>
        <fullName evidence="2">SusD/RagB family nutrient-binding outer membrane lipoprotein</fullName>
    </submittedName>
</protein>
<evidence type="ECO:0000313" key="2">
    <source>
        <dbReference type="EMBL" id="NMH87144.1"/>
    </source>
</evidence>
<name>A0ABX1RXE6_9FLAO</name>
<proteinExistence type="predicted"/>
<accession>A0ABX1RXE6</accession>